<gene>
    <name evidence="11" type="primary">AMT1</name>
</gene>
<dbReference type="PANTHER" id="PTHR43029:SF10">
    <property type="entry name" value="AMMONIUM TRANSPORTER MEP2"/>
    <property type="match status" value="1"/>
</dbReference>
<dbReference type="Pfam" id="PF00909">
    <property type="entry name" value="Ammonium_transp"/>
    <property type="match status" value="1"/>
</dbReference>
<sequence length="465" mass="50573">MASINSIYFDSGDTGFVLISTALVWFMIPGAGYFYSGMAHRKNALSLILLCMVSVAVVTVQWFFFGYSLAFSKSGNKLIGGFRKALFLNLEKEDPYPNTNISESTFAIYQLMFAAITPALAIGSTAERARIFPTIVFIFLWTTLVYDPIAFWVWSEHGWAHDLGSLDFAGGTPVHMASGAAALAYALVLKKRMIESEEGEPKPNNVTNIILGTIMLWFGWFGFNGGSALGANPRATNAIIVTNLSASIGGITWMLWDYRLEGKFSALGFCSGAISGLVAITPASGYVSPPSAIAFGLVSGFLCNLATKLRNIFNYDDACDVFAVHFVGGFIGNILTAIFAQNSIVQLDGHSDPIDGGFLDHNWIQIVYQLANSLAGGLYSFFATLMIVLIMNEIPGLSLRASPDSETLGIDQSELGESAYYFLDELIMANVQTGEYHQMPRGRVQTNGNIRQNDVEDGRLQQPSL</sequence>
<reference evidence="11" key="1">
    <citation type="journal article" date="2013" name="Eukaryot. Cell">
        <title>Characterization of three ammonium transporters of the glomeromycotan fungus Geosiphon pyriformis.</title>
        <authorList>
            <person name="Ellerbeck M."/>
            <person name="Schussler A."/>
            <person name="Brucker D."/>
            <person name="Dafinger C."/>
            <person name="Loos F."/>
            <person name="Brachmann A."/>
        </authorList>
    </citation>
    <scope>NUCLEOTIDE SEQUENCE</scope>
</reference>
<feature type="transmembrane region" description="Helical" evidence="8">
    <location>
        <begin position="292"/>
        <end position="309"/>
    </location>
</feature>
<dbReference type="InterPro" id="IPR001905">
    <property type="entry name" value="Ammonium_transpt"/>
</dbReference>
<dbReference type="NCBIfam" id="TIGR00836">
    <property type="entry name" value="amt"/>
    <property type="match status" value="1"/>
</dbReference>
<evidence type="ECO:0000256" key="6">
    <source>
        <dbReference type="ARBA" id="ARBA00023136"/>
    </source>
</evidence>
<evidence type="ECO:0000256" key="8">
    <source>
        <dbReference type="RuleBase" id="RU362002"/>
    </source>
</evidence>
<evidence type="ECO:0000256" key="1">
    <source>
        <dbReference type="ARBA" id="ARBA00004141"/>
    </source>
</evidence>
<feature type="transmembrane region" description="Helical" evidence="8">
    <location>
        <begin position="135"/>
        <end position="154"/>
    </location>
</feature>
<feature type="region of interest" description="Disordered" evidence="9">
    <location>
        <begin position="441"/>
        <end position="465"/>
    </location>
</feature>
<evidence type="ECO:0000256" key="7">
    <source>
        <dbReference type="ARBA" id="ARBA00023177"/>
    </source>
</evidence>
<dbReference type="InterPro" id="IPR024041">
    <property type="entry name" value="NH4_transpt_AmtB-like_dom"/>
</dbReference>
<feature type="transmembrane region" description="Helical" evidence="8">
    <location>
        <begin position="174"/>
        <end position="193"/>
    </location>
</feature>
<feature type="transmembrane region" description="Helical" evidence="8">
    <location>
        <begin position="267"/>
        <end position="286"/>
    </location>
</feature>
<dbReference type="GO" id="GO:0008519">
    <property type="term" value="F:ammonium channel activity"/>
    <property type="evidence" value="ECO:0007669"/>
    <property type="project" value="InterPro"/>
</dbReference>
<evidence type="ECO:0000313" key="11">
    <source>
        <dbReference type="EMBL" id="AGO45860.1"/>
    </source>
</evidence>
<dbReference type="InterPro" id="IPR029020">
    <property type="entry name" value="Ammonium/urea_transptr"/>
</dbReference>
<feature type="transmembrane region" description="Helical" evidence="8">
    <location>
        <begin position="366"/>
        <end position="390"/>
    </location>
</feature>
<comment type="subcellular location">
    <subcellularLocation>
        <location evidence="8">Cell membrane</location>
        <topology evidence="8">Multi-pass membrane protein</topology>
    </subcellularLocation>
    <subcellularLocation>
        <location evidence="1">Membrane</location>
        <topology evidence="1">Multi-pass membrane protein</topology>
    </subcellularLocation>
</comment>
<organism evidence="11">
    <name type="scientific">Geosiphon pyriformis</name>
    <dbReference type="NCBI Taxonomy" id="50956"/>
    <lineage>
        <taxon>Eukaryota</taxon>
        <taxon>Fungi</taxon>
        <taxon>Fungi incertae sedis</taxon>
        <taxon>Mucoromycota</taxon>
        <taxon>Glomeromycotina</taxon>
        <taxon>Glomeromycetes</taxon>
        <taxon>Archaeosporales</taxon>
        <taxon>Geosiphonaceae</taxon>
        <taxon>Geosiphon</taxon>
    </lineage>
</organism>
<evidence type="ECO:0000256" key="3">
    <source>
        <dbReference type="ARBA" id="ARBA00022448"/>
    </source>
</evidence>
<feature type="transmembrane region" description="Helical" evidence="8">
    <location>
        <begin position="235"/>
        <end position="255"/>
    </location>
</feature>
<evidence type="ECO:0000259" key="10">
    <source>
        <dbReference type="Pfam" id="PF00909"/>
    </source>
</evidence>
<feature type="transmembrane region" description="Helical" evidence="8">
    <location>
        <begin position="321"/>
        <end position="340"/>
    </location>
</feature>
<comment type="similarity">
    <text evidence="2 8">Belongs to the ammonia transporter channel (TC 1.A.11.2) family.</text>
</comment>
<keyword evidence="3 8" id="KW-0813">Transport</keyword>
<dbReference type="Gene3D" id="1.10.3430.10">
    <property type="entry name" value="Ammonium transporter AmtB like domains"/>
    <property type="match status" value="1"/>
</dbReference>
<keyword evidence="5 8" id="KW-1133">Transmembrane helix</keyword>
<feature type="transmembrane region" description="Helical" evidence="8">
    <location>
        <begin position="15"/>
        <end position="35"/>
    </location>
</feature>
<feature type="transmembrane region" description="Helical" evidence="8">
    <location>
        <begin position="47"/>
        <end position="65"/>
    </location>
</feature>
<evidence type="ECO:0000256" key="5">
    <source>
        <dbReference type="ARBA" id="ARBA00022989"/>
    </source>
</evidence>
<dbReference type="InterPro" id="IPR018047">
    <property type="entry name" value="Ammonium_transpt_CS"/>
</dbReference>
<feature type="transmembrane region" description="Helical" evidence="8">
    <location>
        <begin position="205"/>
        <end position="223"/>
    </location>
</feature>
<evidence type="ECO:0000256" key="2">
    <source>
        <dbReference type="ARBA" id="ARBA00005887"/>
    </source>
</evidence>
<feature type="transmembrane region" description="Helical" evidence="8">
    <location>
        <begin position="106"/>
        <end position="123"/>
    </location>
</feature>
<dbReference type="PROSITE" id="PS01219">
    <property type="entry name" value="AMMONIUM_TRANSP"/>
    <property type="match status" value="1"/>
</dbReference>
<keyword evidence="6 8" id="KW-0472">Membrane</keyword>
<dbReference type="SUPFAM" id="SSF111352">
    <property type="entry name" value="Ammonium transporter"/>
    <property type="match status" value="1"/>
</dbReference>
<evidence type="ECO:0000256" key="4">
    <source>
        <dbReference type="ARBA" id="ARBA00022692"/>
    </source>
</evidence>
<keyword evidence="7 8" id="KW-0924">Ammonia transport</keyword>
<name>U3LZ95_9GLOM</name>
<accession>U3LZ95</accession>
<feature type="domain" description="Ammonium transporter AmtB-like" evidence="10">
    <location>
        <begin position="16"/>
        <end position="420"/>
    </location>
</feature>
<proteinExistence type="inferred from homology"/>
<keyword evidence="4 8" id="KW-0812">Transmembrane</keyword>
<dbReference type="PANTHER" id="PTHR43029">
    <property type="entry name" value="AMMONIUM TRANSPORTER MEP2"/>
    <property type="match status" value="1"/>
</dbReference>
<dbReference type="AlphaFoldDB" id="U3LZ95"/>
<evidence type="ECO:0000256" key="9">
    <source>
        <dbReference type="SAM" id="MobiDB-lite"/>
    </source>
</evidence>
<dbReference type="EMBL" id="JX535577">
    <property type="protein sequence ID" value="AGO45860.1"/>
    <property type="molecule type" value="Genomic_DNA"/>
</dbReference>
<dbReference type="GO" id="GO:0005886">
    <property type="term" value="C:plasma membrane"/>
    <property type="evidence" value="ECO:0007669"/>
    <property type="project" value="UniProtKB-SubCell"/>
</dbReference>
<protein>
    <recommendedName>
        <fullName evidence="8">Ammonium transporter</fullName>
    </recommendedName>
</protein>